<evidence type="ECO:0000313" key="3">
    <source>
        <dbReference type="Proteomes" id="UP000307874"/>
    </source>
</evidence>
<keyword evidence="3" id="KW-1185">Reference proteome</keyword>
<gene>
    <name evidence="2" type="ORF">FF124_13470</name>
</gene>
<dbReference type="AlphaFoldDB" id="A0A5C4JPF6"/>
<sequence>MNRGDKVKKVIILALSVFSLSYFFYPYVLEFRVRRNIPPGINIEKMVYFHREFLRCTAAEIDISDDIKFDFDRNLIKASESALKDLRKKRKEENIGVYVFPDGKFAYFSDASLIDVAGRIEIAGDRRLGQHISNQIFSGRSCFPDGGGNKEYLSFRTKFTQAMTDNTGIVIFGEGFLGGVMVLFPEDRKLFYFGP</sequence>
<protein>
    <submittedName>
        <fullName evidence="2">Uncharacterized protein</fullName>
    </submittedName>
</protein>
<organism evidence="2 3">
    <name type="scientific">Martelella lutilitoris</name>
    <dbReference type="NCBI Taxonomy" id="2583532"/>
    <lineage>
        <taxon>Bacteria</taxon>
        <taxon>Pseudomonadati</taxon>
        <taxon>Pseudomonadota</taxon>
        <taxon>Alphaproteobacteria</taxon>
        <taxon>Hyphomicrobiales</taxon>
        <taxon>Aurantimonadaceae</taxon>
        <taxon>Martelella</taxon>
    </lineage>
</organism>
<dbReference type="EMBL" id="VCLB01000007">
    <property type="protein sequence ID" value="TNB47180.1"/>
    <property type="molecule type" value="Genomic_DNA"/>
</dbReference>
<proteinExistence type="predicted"/>
<feature type="transmembrane region" description="Helical" evidence="1">
    <location>
        <begin position="12"/>
        <end position="29"/>
    </location>
</feature>
<evidence type="ECO:0000313" key="2">
    <source>
        <dbReference type="EMBL" id="TNB47180.1"/>
    </source>
</evidence>
<reference evidence="2 3" key="1">
    <citation type="submission" date="2019-06" db="EMBL/GenBank/DDBJ databases">
        <title>Martelella lutilitoris sp. nov., isolated from a tidal mudflat.</title>
        <authorList>
            <person name="Kim Y.-J."/>
        </authorList>
    </citation>
    <scope>NUCLEOTIDE SEQUENCE [LARGE SCALE GENOMIC DNA]</scope>
    <source>
        <strain evidence="2 3">GH2-6</strain>
    </source>
</reference>
<keyword evidence="1" id="KW-1133">Transmembrane helix</keyword>
<evidence type="ECO:0000256" key="1">
    <source>
        <dbReference type="SAM" id="Phobius"/>
    </source>
</evidence>
<dbReference type="Proteomes" id="UP000307874">
    <property type="component" value="Unassembled WGS sequence"/>
</dbReference>
<accession>A0A5C4JPF6</accession>
<name>A0A5C4JPF6_9HYPH</name>
<keyword evidence="1" id="KW-0812">Transmembrane</keyword>
<dbReference type="RefSeq" id="WP_138749013.1">
    <property type="nucleotide sequence ID" value="NZ_VCLB01000007.1"/>
</dbReference>
<keyword evidence="1" id="KW-0472">Membrane</keyword>
<comment type="caution">
    <text evidence="2">The sequence shown here is derived from an EMBL/GenBank/DDBJ whole genome shotgun (WGS) entry which is preliminary data.</text>
</comment>